<protein>
    <submittedName>
        <fullName evidence="1">Uncharacterized protein</fullName>
    </submittedName>
</protein>
<name>A0AAV6UJ61_9ARAC</name>
<proteinExistence type="predicted"/>
<dbReference type="Proteomes" id="UP000827092">
    <property type="component" value="Unassembled WGS sequence"/>
</dbReference>
<comment type="caution">
    <text evidence="1">The sequence shown here is derived from an EMBL/GenBank/DDBJ whole genome shotgun (WGS) entry which is preliminary data.</text>
</comment>
<evidence type="ECO:0000313" key="1">
    <source>
        <dbReference type="EMBL" id="KAG8183361.1"/>
    </source>
</evidence>
<accession>A0AAV6UJ61</accession>
<reference evidence="1 2" key="1">
    <citation type="journal article" date="2022" name="Nat. Ecol. Evol.">
        <title>A masculinizing supergene underlies an exaggerated male reproductive morph in a spider.</title>
        <authorList>
            <person name="Hendrickx F."/>
            <person name="De Corte Z."/>
            <person name="Sonet G."/>
            <person name="Van Belleghem S.M."/>
            <person name="Kostlbacher S."/>
            <person name="Vangestel C."/>
        </authorList>
    </citation>
    <scope>NUCLEOTIDE SEQUENCE [LARGE SCALE GENOMIC DNA]</scope>
    <source>
        <strain evidence="1">W744_W776</strain>
    </source>
</reference>
<dbReference type="AlphaFoldDB" id="A0AAV6UJ61"/>
<keyword evidence="2" id="KW-1185">Reference proteome</keyword>
<organism evidence="1 2">
    <name type="scientific">Oedothorax gibbosus</name>
    <dbReference type="NCBI Taxonomy" id="931172"/>
    <lineage>
        <taxon>Eukaryota</taxon>
        <taxon>Metazoa</taxon>
        <taxon>Ecdysozoa</taxon>
        <taxon>Arthropoda</taxon>
        <taxon>Chelicerata</taxon>
        <taxon>Arachnida</taxon>
        <taxon>Araneae</taxon>
        <taxon>Araneomorphae</taxon>
        <taxon>Entelegynae</taxon>
        <taxon>Araneoidea</taxon>
        <taxon>Linyphiidae</taxon>
        <taxon>Erigoninae</taxon>
        <taxon>Oedothorax</taxon>
    </lineage>
</organism>
<dbReference type="EMBL" id="JAFNEN010000419">
    <property type="protein sequence ID" value="KAG8183361.1"/>
    <property type="molecule type" value="Genomic_DNA"/>
</dbReference>
<gene>
    <name evidence="1" type="ORF">JTE90_008264</name>
</gene>
<evidence type="ECO:0000313" key="2">
    <source>
        <dbReference type="Proteomes" id="UP000827092"/>
    </source>
</evidence>
<sequence length="91" mass="10523">MYIRLRVYSHSPPTPLHPTATAHSHTHRDHRTDMCPVLGRRGAASGPLSFEQKRRMVKKRMRNNGVFGTCSRNRWERNGVGWLKYLGFCST</sequence>